<accession>A0A9P0FFP7</accession>
<dbReference type="AlphaFoldDB" id="A0A9P0FFP7"/>
<keyword evidence="2" id="KW-1185">Reference proteome</keyword>
<organism evidence="1 2">
    <name type="scientific">Brassicogethes aeneus</name>
    <name type="common">Rape pollen beetle</name>
    <name type="synonym">Meligethes aeneus</name>
    <dbReference type="NCBI Taxonomy" id="1431903"/>
    <lineage>
        <taxon>Eukaryota</taxon>
        <taxon>Metazoa</taxon>
        <taxon>Ecdysozoa</taxon>
        <taxon>Arthropoda</taxon>
        <taxon>Hexapoda</taxon>
        <taxon>Insecta</taxon>
        <taxon>Pterygota</taxon>
        <taxon>Neoptera</taxon>
        <taxon>Endopterygota</taxon>
        <taxon>Coleoptera</taxon>
        <taxon>Polyphaga</taxon>
        <taxon>Cucujiformia</taxon>
        <taxon>Nitidulidae</taxon>
        <taxon>Meligethinae</taxon>
        <taxon>Brassicogethes</taxon>
    </lineage>
</organism>
<evidence type="ECO:0000313" key="1">
    <source>
        <dbReference type="EMBL" id="CAH0552019.1"/>
    </source>
</evidence>
<proteinExistence type="predicted"/>
<gene>
    <name evidence="1" type="ORF">MELIAE_LOCUS4498</name>
</gene>
<sequence>MLLTLHFYRCIYNHCNEKYGLSYILYFNFLKDVINKQGPEEIKGQRFLQWLIGIIHHFWERMVYIQTRLHHTLSWICHQNMKIL</sequence>
<name>A0A9P0FFP7_BRAAE</name>
<protein>
    <submittedName>
        <fullName evidence="1">Uncharacterized protein</fullName>
    </submittedName>
</protein>
<reference evidence="1" key="1">
    <citation type="submission" date="2021-12" db="EMBL/GenBank/DDBJ databases">
        <authorList>
            <person name="King R."/>
        </authorList>
    </citation>
    <scope>NUCLEOTIDE SEQUENCE</scope>
</reference>
<dbReference type="EMBL" id="OV121133">
    <property type="protein sequence ID" value="CAH0552019.1"/>
    <property type="molecule type" value="Genomic_DNA"/>
</dbReference>
<dbReference type="Proteomes" id="UP001154078">
    <property type="component" value="Chromosome 2"/>
</dbReference>
<evidence type="ECO:0000313" key="2">
    <source>
        <dbReference type="Proteomes" id="UP001154078"/>
    </source>
</evidence>